<feature type="domain" description="TonB-dependent receptor-like beta-barrel" evidence="11">
    <location>
        <begin position="423"/>
        <end position="1036"/>
    </location>
</feature>
<evidence type="ECO:0000256" key="10">
    <source>
        <dbReference type="SAM" id="SignalP"/>
    </source>
</evidence>
<keyword evidence="4 8" id="KW-0812">Transmembrane</keyword>
<keyword evidence="6 8" id="KW-0472">Membrane</keyword>
<dbReference type="InterPro" id="IPR012910">
    <property type="entry name" value="Plug_dom"/>
</dbReference>
<dbReference type="Proteomes" id="UP000181976">
    <property type="component" value="Unassembled WGS sequence"/>
</dbReference>
<name>A0A1I2CLM2_9BACT</name>
<proteinExistence type="inferred from homology"/>
<sequence>MMNGKISFILALFCFLSVFASGQNVTGKVLDKETEEPIPGVNIILVGTESGTITDPDGNFELNVSTQPAQLRFSFIGYENQVVDVEPGQFLTIYLQPSDLLLGDVVVVGYGKMRKENLTGSVSSIDVEETLEARPITDVARGLQGVTPGLTITSSTGDLGQNPEISLRGINGSLNTEAQPLILVDNVEVPNLMMINPDDIKSISVLKDAASASIYGSRGAWGVILIETKTGDKSDKTNVTYSNNFSWNTPTKIPEIAGTVEGAEMAFAAYKRINPNTDVIGALGMYVDETAIQKMKEWRELYGGQDLGSEMVLGRDFEYRDGRWFYYRPWDVRELYLRDWSPQQNHNLTISGGSEKTTYNLSFGYLNQRGALKVKPDEYNRYNATINVQTQVTDWAKFRVKGMMSKSNTQTPFSYSGTKADPWYYLLRWPKYYPYGTYEGKPFRSSITDVSQANMIEDKETFQRVSIGTTLNLAKDLTLDADYTYTENNNHIYEPGGWAEGYNFWGNTGINNYMVYTSSSYNGVEYISAWDETSTFKAYTTYDHAFGDHALKLMAGTDVESFEYWRHNSERRELIDKDKAELGLATGDQYVDGARSHWSTLGFFGRINYSYKNRYLFELNGRYDGSSNFPSNDQWGFFPSFSVGYRITEEPFMDFVKPYVSSFKLRGSWGSIGNHDVGSNTYVATMASGNSNWLINGVNQLTIWSPRVVPESLTWETVTTLDIGFDARFLDNALGLTFDWYRRTTSDMVTSGETLPNTFGASAPQQNFGEVQTTGWEISVDWNHQFANGLNINATASLFDFKEELTKFAGNSKNIYGYYEGKEIGEIWGYETDRFFTEDDFVKDSNGDFVLEEGKYVLKDGIPSQSIFESGWFFYGPGDIKYKDLNGDGKIDYGSNSIDDHGDLKVIGNSLPRYQYSFRIGADWKGVDFSIFFQGVGKRDYWATGPVFIPGYRPGEGWYEHQEDYWTPENPDAFYPRPTSHDWTNNARNFLRQTKYLLDMSYLRCKNLTVGYTLPQSLVSRVGIDRLRLYFSGENLFEFDNMNIPIDPETGNRDGAYDFAFGRSYPFRRTVSFGLQLTL</sequence>
<dbReference type="NCBIfam" id="TIGR04056">
    <property type="entry name" value="OMP_RagA_SusC"/>
    <property type="match status" value="1"/>
</dbReference>
<evidence type="ECO:0000256" key="7">
    <source>
        <dbReference type="ARBA" id="ARBA00023237"/>
    </source>
</evidence>
<evidence type="ECO:0000256" key="6">
    <source>
        <dbReference type="ARBA" id="ARBA00023136"/>
    </source>
</evidence>
<reference evidence="13 14" key="1">
    <citation type="submission" date="2016-10" db="EMBL/GenBank/DDBJ databases">
        <authorList>
            <person name="de Groot N.N."/>
        </authorList>
    </citation>
    <scope>NUCLEOTIDE SEQUENCE [LARGE SCALE GENOMIC DNA]</scope>
    <source>
        <strain evidence="13 14">DSM 19012</strain>
    </source>
</reference>
<organism evidence="13 14">
    <name type="scientific">Thermophagus xiamenensis</name>
    <dbReference type="NCBI Taxonomy" id="385682"/>
    <lineage>
        <taxon>Bacteria</taxon>
        <taxon>Pseudomonadati</taxon>
        <taxon>Bacteroidota</taxon>
        <taxon>Bacteroidia</taxon>
        <taxon>Marinilabiliales</taxon>
        <taxon>Marinilabiliaceae</taxon>
        <taxon>Thermophagus</taxon>
    </lineage>
</organism>
<evidence type="ECO:0000256" key="9">
    <source>
        <dbReference type="RuleBase" id="RU003357"/>
    </source>
</evidence>
<keyword evidence="7 8" id="KW-0998">Cell outer membrane</keyword>
<dbReference type="InterPro" id="IPR036942">
    <property type="entry name" value="Beta-barrel_TonB_sf"/>
</dbReference>
<gene>
    <name evidence="13" type="ORF">SAMN05444380_11662</name>
</gene>
<feature type="domain" description="TonB-dependent receptor plug" evidence="12">
    <location>
        <begin position="115"/>
        <end position="223"/>
    </location>
</feature>
<dbReference type="InParanoid" id="A0A1I2CLM2"/>
<dbReference type="Pfam" id="PF13715">
    <property type="entry name" value="CarbopepD_reg_2"/>
    <property type="match status" value="1"/>
</dbReference>
<evidence type="ECO:0000259" key="11">
    <source>
        <dbReference type="Pfam" id="PF00593"/>
    </source>
</evidence>
<dbReference type="eggNOG" id="COG1629">
    <property type="taxonomic scope" value="Bacteria"/>
</dbReference>
<dbReference type="Pfam" id="PF07715">
    <property type="entry name" value="Plug"/>
    <property type="match status" value="1"/>
</dbReference>
<keyword evidence="14" id="KW-1185">Reference proteome</keyword>
<keyword evidence="3 8" id="KW-1134">Transmembrane beta strand</keyword>
<dbReference type="OrthoDB" id="778480at2"/>
<dbReference type="PROSITE" id="PS52016">
    <property type="entry name" value="TONB_DEPENDENT_REC_3"/>
    <property type="match status" value="1"/>
</dbReference>
<evidence type="ECO:0000256" key="4">
    <source>
        <dbReference type="ARBA" id="ARBA00022692"/>
    </source>
</evidence>
<dbReference type="SUPFAM" id="SSF49464">
    <property type="entry name" value="Carboxypeptidase regulatory domain-like"/>
    <property type="match status" value="1"/>
</dbReference>
<accession>A0A1I2CLM2</accession>
<dbReference type="AlphaFoldDB" id="A0A1I2CLM2"/>
<evidence type="ECO:0000313" key="14">
    <source>
        <dbReference type="Proteomes" id="UP000181976"/>
    </source>
</evidence>
<dbReference type="NCBIfam" id="TIGR04057">
    <property type="entry name" value="SusC_RagA_signa"/>
    <property type="match status" value="1"/>
</dbReference>
<evidence type="ECO:0000259" key="12">
    <source>
        <dbReference type="Pfam" id="PF07715"/>
    </source>
</evidence>
<keyword evidence="2 8" id="KW-0813">Transport</keyword>
<dbReference type="InterPro" id="IPR023997">
    <property type="entry name" value="TonB-dep_OMP_SusC/RagA_CS"/>
</dbReference>
<dbReference type="InterPro" id="IPR008969">
    <property type="entry name" value="CarboxyPept-like_regulatory"/>
</dbReference>
<dbReference type="SUPFAM" id="SSF56935">
    <property type="entry name" value="Porins"/>
    <property type="match status" value="1"/>
</dbReference>
<protein>
    <submittedName>
        <fullName evidence="13">TonB-linked outer membrane protein, SusC/RagA family</fullName>
    </submittedName>
</protein>
<feature type="signal peptide" evidence="10">
    <location>
        <begin position="1"/>
        <end position="20"/>
    </location>
</feature>
<comment type="similarity">
    <text evidence="8 9">Belongs to the TonB-dependent receptor family.</text>
</comment>
<dbReference type="Pfam" id="PF00593">
    <property type="entry name" value="TonB_dep_Rec_b-barrel"/>
    <property type="match status" value="1"/>
</dbReference>
<dbReference type="Gene3D" id="2.60.40.1120">
    <property type="entry name" value="Carboxypeptidase-like, regulatory domain"/>
    <property type="match status" value="1"/>
</dbReference>
<comment type="subcellular location">
    <subcellularLocation>
        <location evidence="1 8">Cell outer membrane</location>
        <topology evidence="1 8">Multi-pass membrane protein</topology>
    </subcellularLocation>
</comment>
<dbReference type="InterPro" id="IPR023996">
    <property type="entry name" value="TonB-dep_OMP_SusC/RagA"/>
</dbReference>
<dbReference type="InterPro" id="IPR000531">
    <property type="entry name" value="Beta-barrel_TonB"/>
</dbReference>
<evidence type="ECO:0000256" key="1">
    <source>
        <dbReference type="ARBA" id="ARBA00004571"/>
    </source>
</evidence>
<dbReference type="GO" id="GO:0009279">
    <property type="term" value="C:cell outer membrane"/>
    <property type="evidence" value="ECO:0007669"/>
    <property type="project" value="UniProtKB-SubCell"/>
</dbReference>
<dbReference type="RefSeq" id="WP_029626591.1">
    <property type="nucleotide sequence ID" value="NZ_AFSL01000055.1"/>
</dbReference>
<keyword evidence="10" id="KW-0732">Signal</keyword>
<evidence type="ECO:0000313" key="13">
    <source>
        <dbReference type="EMBL" id="SFE69299.1"/>
    </source>
</evidence>
<evidence type="ECO:0000256" key="8">
    <source>
        <dbReference type="PROSITE-ProRule" id="PRU01360"/>
    </source>
</evidence>
<evidence type="ECO:0000256" key="5">
    <source>
        <dbReference type="ARBA" id="ARBA00023077"/>
    </source>
</evidence>
<dbReference type="InterPro" id="IPR039426">
    <property type="entry name" value="TonB-dep_rcpt-like"/>
</dbReference>
<dbReference type="Gene3D" id="2.170.130.10">
    <property type="entry name" value="TonB-dependent receptor, plug domain"/>
    <property type="match status" value="1"/>
</dbReference>
<dbReference type="EMBL" id="FONA01000016">
    <property type="protein sequence ID" value="SFE69299.1"/>
    <property type="molecule type" value="Genomic_DNA"/>
</dbReference>
<keyword evidence="5 9" id="KW-0798">TonB box</keyword>
<dbReference type="Gene3D" id="2.40.170.20">
    <property type="entry name" value="TonB-dependent receptor, beta-barrel domain"/>
    <property type="match status" value="1"/>
</dbReference>
<evidence type="ECO:0000256" key="2">
    <source>
        <dbReference type="ARBA" id="ARBA00022448"/>
    </source>
</evidence>
<dbReference type="STRING" id="385682.SAMN05444380_11662"/>
<evidence type="ECO:0000256" key="3">
    <source>
        <dbReference type="ARBA" id="ARBA00022452"/>
    </source>
</evidence>
<feature type="chain" id="PRO_5010180203" evidence="10">
    <location>
        <begin position="21"/>
        <end position="1079"/>
    </location>
</feature>
<dbReference type="InterPro" id="IPR037066">
    <property type="entry name" value="Plug_dom_sf"/>
</dbReference>